<evidence type="ECO:0000313" key="1">
    <source>
        <dbReference type="EMBL" id="MFB2833807.1"/>
    </source>
</evidence>
<dbReference type="GO" id="GO:0061542">
    <property type="term" value="F:3-demethylubiquinol 3-O-methyltransferase activity"/>
    <property type="evidence" value="ECO:0007669"/>
    <property type="project" value="UniProtKB-EC"/>
</dbReference>
<keyword evidence="1" id="KW-0808">Transferase</keyword>
<keyword evidence="2" id="KW-1185">Reference proteome</keyword>
<dbReference type="EC" id="2.1.1.64" evidence="1"/>
<dbReference type="GO" id="GO:0032259">
    <property type="term" value="P:methylation"/>
    <property type="evidence" value="ECO:0007669"/>
    <property type="project" value="UniProtKB-KW"/>
</dbReference>
<dbReference type="SUPFAM" id="SSF53335">
    <property type="entry name" value="S-adenosyl-L-methionine-dependent methyltransferases"/>
    <property type="match status" value="1"/>
</dbReference>
<proteinExistence type="predicted"/>
<dbReference type="EC" id="2.1.1.222" evidence="1"/>
<sequence>MTYSQRLLQQGNPLTRLAHRSRFSAVLNLLGNTKYQQALDYGCGDGWLLKIAYEQGIISSGIGIDVADYMLEACQEMFAEIPGFKFCKPEELSKVIPPQSSDLIFCTETLEHIGNTESALAQILTYSQPGATMIISVPIEIGPSLFFKQIGRYFANLKGNYGYEKYTPSEMISAAIMWDVESFPSSHSLKNDYTGHKGFDYRKIEQLLSKKVKIQQRKFSPFPWGSNLLNSTVIWVCKIENT</sequence>
<dbReference type="EMBL" id="JBHFNT010000047">
    <property type="protein sequence ID" value="MFB2833807.1"/>
    <property type="molecule type" value="Genomic_DNA"/>
</dbReference>
<dbReference type="RefSeq" id="WP_413276259.1">
    <property type="nucleotide sequence ID" value="NZ_JBHFNT010000047.1"/>
</dbReference>
<dbReference type="Gene3D" id="3.40.50.150">
    <property type="entry name" value="Vaccinia Virus protein VP39"/>
    <property type="match status" value="1"/>
</dbReference>
<keyword evidence="1" id="KW-0489">Methyltransferase</keyword>
<comment type="caution">
    <text evidence="1">The sequence shown here is derived from an EMBL/GenBank/DDBJ whole genome shotgun (WGS) entry which is preliminary data.</text>
</comment>
<evidence type="ECO:0000313" key="2">
    <source>
        <dbReference type="Proteomes" id="UP001576780"/>
    </source>
</evidence>
<dbReference type="CDD" id="cd02440">
    <property type="entry name" value="AdoMet_MTases"/>
    <property type="match status" value="1"/>
</dbReference>
<dbReference type="PANTHER" id="PTHR43861">
    <property type="entry name" value="TRANS-ACONITATE 2-METHYLTRANSFERASE-RELATED"/>
    <property type="match status" value="1"/>
</dbReference>
<name>A0ABV4WG08_9CYAN</name>
<dbReference type="InterPro" id="IPR029063">
    <property type="entry name" value="SAM-dependent_MTases_sf"/>
</dbReference>
<gene>
    <name evidence="1" type="ORF">ACE1CA_04675</name>
</gene>
<organism evidence="1 2">
    <name type="scientific">Floridaenema evergladense BLCC-F167</name>
    <dbReference type="NCBI Taxonomy" id="3153639"/>
    <lineage>
        <taxon>Bacteria</taxon>
        <taxon>Bacillati</taxon>
        <taxon>Cyanobacteriota</taxon>
        <taxon>Cyanophyceae</taxon>
        <taxon>Oscillatoriophycideae</taxon>
        <taxon>Aerosakkonematales</taxon>
        <taxon>Aerosakkonemataceae</taxon>
        <taxon>Floridanema</taxon>
        <taxon>Floridanema evergladense</taxon>
    </lineage>
</organism>
<dbReference type="GO" id="GO:0102208">
    <property type="term" value="F:2-polyprenyl-6-hydroxyphenol methylase activity"/>
    <property type="evidence" value="ECO:0007669"/>
    <property type="project" value="UniProtKB-EC"/>
</dbReference>
<accession>A0ABV4WG08</accession>
<reference evidence="1 2" key="1">
    <citation type="submission" date="2024-09" db="EMBL/GenBank/DDBJ databases">
        <title>Floridaenema gen nov. (Aerosakkonemataceae, Aerosakkonematales ord. nov., Cyanobacteria) from benthic tropical and subtropical fresh waters, with the description of four new species.</title>
        <authorList>
            <person name="Moretto J.A."/>
            <person name="Berthold D.E."/>
            <person name="Lefler F.W."/>
            <person name="Huang I.-S."/>
            <person name="Laughinghouse H. IV."/>
        </authorList>
    </citation>
    <scope>NUCLEOTIDE SEQUENCE [LARGE SCALE GENOMIC DNA]</scope>
    <source>
        <strain evidence="1 2">BLCC-F167</strain>
    </source>
</reference>
<protein>
    <submittedName>
        <fullName evidence="1">Class I SAM-dependent methyltransferase</fullName>
        <ecNumber evidence="1">2.1.1.222</ecNumber>
        <ecNumber evidence="1">2.1.1.64</ecNumber>
    </submittedName>
</protein>
<dbReference type="Proteomes" id="UP001576780">
    <property type="component" value="Unassembled WGS sequence"/>
</dbReference>
<dbReference type="Pfam" id="PF13489">
    <property type="entry name" value="Methyltransf_23"/>
    <property type="match status" value="1"/>
</dbReference>